<keyword evidence="2" id="KW-1185">Reference proteome</keyword>
<organism evidence="1 2">
    <name type="scientific">Poseidonocella sedimentorum</name>
    <dbReference type="NCBI Taxonomy" id="871652"/>
    <lineage>
        <taxon>Bacteria</taxon>
        <taxon>Pseudomonadati</taxon>
        <taxon>Pseudomonadota</taxon>
        <taxon>Alphaproteobacteria</taxon>
        <taxon>Rhodobacterales</taxon>
        <taxon>Roseobacteraceae</taxon>
        <taxon>Poseidonocella</taxon>
    </lineage>
</organism>
<accession>A0A1I6EME5</accession>
<reference evidence="1 2" key="1">
    <citation type="submission" date="2016-10" db="EMBL/GenBank/DDBJ databases">
        <authorList>
            <person name="de Groot N.N."/>
        </authorList>
    </citation>
    <scope>NUCLEOTIDE SEQUENCE [LARGE SCALE GENOMIC DNA]</scope>
    <source>
        <strain evidence="2">KMM 9023,NRIC 0796,JCM 17311,KCTC 23692</strain>
    </source>
</reference>
<proteinExistence type="predicted"/>
<dbReference type="STRING" id="871652.SAMN04515673_11452"/>
<evidence type="ECO:0000313" key="2">
    <source>
        <dbReference type="Proteomes" id="UP000199302"/>
    </source>
</evidence>
<dbReference type="RefSeq" id="WP_143104181.1">
    <property type="nucleotide sequence ID" value="NZ_FOYI01000014.1"/>
</dbReference>
<protein>
    <submittedName>
        <fullName evidence="1">Uncharacterized protein</fullName>
    </submittedName>
</protein>
<evidence type="ECO:0000313" key="1">
    <source>
        <dbReference type="EMBL" id="SFR18642.1"/>
    </source>
</evidence>
<dbReference type="EMBL" id="FOYI01000014">
    <property type="protein sequence ID" value="SFR18642.1"/>
    <property type="molecule type" value="Genomic_DNA"/>
</dbReference>
<sequence length="73" mass="7913">MRVILRGHDKKIATVLDHAFRLVTGTLGGADVETASELGMDIARHLAQRVMSKLLGLWCCVAPPRKGKSAETD</sequence>
<dbReference type="AlphaFoldDB" id="A0A1I6EME5"/>
<dbReference type="Proteomes" id="UP000199302">
    <property type="component" value="Unassembled WGS sequence"/>
</dbReference>
<name>A0A1I6EME5_9RHOB</name>
<gene>
    <name evidence="1" type="ORF">SAMN04515673_11452</name>
</gene>